<accession>A0A2R8BHX3</accession>
<keyword evidence="3" id="KW-1185">Reference proteome</keyword>
<dbReference type="InterPro" id="IPR021727">
    <property type="entry name" value="DUF3299"/>
</dbReference>
<dbReference type="Pfam" id="PF11736">
    <property type="entry name" value="DUF3299"/>
    <property type="match status" value="1"/>
</dbReference>
<evidence type="ECO:0000256" key="1">
    <source>
        <dbReference type="SAM" id="SignalP"/>
    </source>
</evidence>
<proteinExistence type="predicted"/>
<dbReference type="AlphaFoldDB" id="A0A2R8BHX3"/>
<evidence type="ECO:0008006" key="4">
    <source>
        <dbReference type="Google" id="ProtNLM"/>
    </source>
</evidence>
<organism evidence="2 3">
    <name type="scientific">Ascidiaceihabitans donghaensis</name>
    <dbReference type="NCBI Taxonomy" id="1510460"/>
    <lineage>
        <taxon>Bacteria</taxon>
        <taxon>Pseudomonadati</taxon>
        <taxon>Pseudomonadota</taxon>
        <taxon>Alphaproteobacteria</taxon>
        <taxon>Rhodobacterales</taxon>
        <taxon>Paracoccaceae</taxon>
        <taxon>Ascidiaceihabitans</taxon>
    </lineage>
</organism>
<feature type="chain" id="PRO_5015338391" description="Lipoprotein" evidence="1">
    <location>
        <begin position="24"/>
        <end position="165"/>
    </location>
</feature>
<dbReference type="Gene3D" id="2.40.50.870">
    <property type="entry name" value="Protein of unknown function (DUF3299)"/>
    <property type="match status" value="1"/>
</dbReference>
<name>A0A2R8BHX3_9RHOB</name>
<dbReference type="EMBL" id="OMOR01000001">
    <property type="protein sequence ID" value="SPH22620.1"/>
    <property type="molecule type" value="Genomic_DNA"/>
</dbReference>
<reference evidence="2 3" key="1">
    <citation type="submission" date="2018-03" db="EMBL/GenBank/DDBJ databases">
        <authorList>
            <person name="Keele B.F."/>
        </authorList>
    </citation>
    <scope>NUCLEOTIDE SEQUENCE [LARGE SCALE GENOMIC DNA]</scope>
    <source>
        <strain evidence="2 3">CECT 8599</strain>
    </source>
</reference>
<gene>
    <name evidence="2" type="ORF">ASD8599_03362</name>
</gene>
<protein>
    <recommendedName>
        <fullName evidence="4">Lipoprotein</fullName>
    </recommendedName>
</protein>
<keyword evidence="1" id="KW-0732">Signal</keyword>
<feature type="signal peptide" evidence="1">
    <location>
        <begin position="1"/>
        <end position="23"/>
    </location>
</feature>
<sequence length="165" mass="17587">MTMPDRRAVLAALGALSITPSVAFGSEYIDLEWTDLVPEGQPALPPVIQDLIQHDGPDMSRQQPVSHGVRTDWNGEIVRLPGFVVPIDYSGTGVTAFILVPFVGACVHVPPPPANQLVFVTTQTPYEGSGLFEAVNVIGMFGTASTSTQLADIAYALSADHIEPF</sequence>
<evidence type="ECO:0000313" key="3">
    <source>
        <dbReference type="Proteomes" id="UP000244880"/>
    </source>
</evidence>
<evidence type="ECO:0000313" key="2">
    <source>
        <dbReference type="EMBL" id="SPH22620.1"/>
    </source>
</evidence>
<dbReference type="Proteomes" id="UP000244880">
    <property type="component" value="Unassembled WGS sequence"/>
</dbReference>